<evidence type="ECO:0000313" key="4">
    <source>
        <dbReference type="Proteomes" id="UP000010552"/>
    </source>
</evidence>
<dbReference type="Proteomes" id="UP000010552">
    <property type="component" value="Unassembled WGS sequence"/>
</dbReference>
<feature type="domain" description="VWFA" evidence="2">
    <location>
        <begin position="1"/>
        <end position="108"/>
    </location>
</feature>
<name>L5JYK8_PTEAL</name>
<dbReference type="STRING" id="9402.L5JYK8"/>
<dbReference type="Gene3D" id="3.40.50.410">
    <property type="entry name" value="von Willebrand factor, type A domain"/>
    <property type="match status" value="1"/>
</dbReference>
<dbReference type="SUPFAM" id="SSF53300">
    <property type="entry name" value="vWA-like"/>
    <property type="match status" value="1"/>
</dbReference>
<evidence type="ECO:0000256" key="1">
    <source>
        <dbReference type="SAM" id="MobiDB-lite"/>
    </source>
</evidence>
<reference evidence="4" key="1">
    <citation type="journal article" date="2013" name="Science">
        <title>Comparative analysis of bat genomes provides insight into the evolution of flight and immunity.</title>
        <authorList>
            <person name="Zhang G."/>
            <person name="Cowled C."/>
            <person name="Shi Z."/>
            <person name="Huang Z."/>
            <person name="Bishop-Lilly K.A."/>
            <person name="Fang X."/>
            <person name="Wynne J.W."/>
            <person name="Xiong Z."/>
            <person name="Baker M.L."/>
            <person name="Zhao W."/>
            <person name="Tachedjian M."/>
            <person name="Zhu Y."/>
            <person name="Zhou P."/>
            <person name="Jiang X."/>
            <person name="Ng J."/>
            <person name="Yang L."/>
            <person name="Wu L."/>
            <person name="Xiao J."/>
            <person name="Feng Y."/>
            <person name="Chen Y."/>
            <person name="Sun X."/>
            <person name="Zhang Y."/>
            <person name="Marsh G.A."/>
            <person name="Crameri G."/>
            <person name="Broder C.C."/>
            <person name="Frey K.G."/>
            <person name="Wang L.F."/>
            <person name="Wang J."/>
        </authorList>
    </citation>
    <scope>NUCLEOTIDE SEQUENCE [LARGE SCALE GENOMIC DNA]</scope>
</reference>
<dbReference type="Pfam" id="PF00092">
    <property type="entry name" value="VWA"/>
    <property type="match status" value="1"/>
</dbReference>
<proteinExistence type="predicted"/>
<dbReference type="GO" id="GO:0005581">
    <property type="term" value="C:collagen trimer"/>
    <property type="evidence" value="ECO:0007669"/>
    <property type="project" value="UniProtKB-KW"/>
</dbReference>
<keyword evidence="3" id="KW-0176">Collagen</keyword>
<evidence type="ECO:0000313" key="3">
    <source>
        <dbReference type="EMBL" id="ELK03596.1"/>
    </source>
</evidence>
<dbReference type="EMBL" id="KB031079">
    <property type="protein sequence ID" value="ELK03596.1"/>
    <property type="molecule type" value="Genomic_DNA"/>
</dbReference>
<feature type="region of interest" description="Disordered" evidence="1">
    <location>
        <begin position="125"/>
        <end position="172"/>
    </location>
</feature>
<dbReference type="PROSITE" id="PS50234">
    <property type="entry name" value="VWFA"/>
    <property type="match status" value="1"/>
</dbReference>
<keyword evidence="4" id="KW-1185">Reference proteome</keyword>
<evidence type="ECO:0000259" key="2">
    <source>
        <dbReference type="PROSITE" id="PS50234"/>
    </source>
</evidence>
<dbReference type="InterPro" id="IPR002035">
    <property type="entry name" value="VWF_A"/>
</dbReference>
<sequence>MAGGTFTGEALQYTRDRLLPPTPNNRIALVITDGRSDTQRDTTPLSVLCGPDIQVVSVGIKDVFGFVAGSDQLNVISCQGLASQGRPGISLVKENYAELLEDAFLKNITSHICIETLGAEGEARLLRPRGPSPSSAAGRWHLGHSSSRGDQDRPRSSRRPWHRVSAPFQNHPPLPQLHLPRWVLDLRLRTHTGAAPVAASSCT</sequence>
<protein>
    <submittedName>
        <fullName evidence="3">Collagen alpha-1(VI) chain</fullName>
    </submittedName>
</protein>
<dbReference type="InParanoid" id="L5JYK8"/>
<dbReference type="InterPro" id="IPR036465">
    <property type="entry name" value="vWFA_dom_sf"/>
</dbReference>
<dbReference type="AlphaFoldDB" id="L5JYK8"/>
<organism evidence="3 4">
    <name type="scientific">Pteropus alecto</name>
    <name type="common">Black flying fox</name>
    <dbReference type="NCBI Taxonomy" id="9402"/>
    <lineage>
        <taxon>Eukaryota</taxon>
        <taxon>Metazoa</taxon>
        <taxon>Chordata</taxon>
        <taxon>Craniata</taxon>
        <taxon>Vertebrata</taxon>
        <taxon>Euteleostomi</taxon>
        <taxon>Mammalia</taxon>
        <taxon>Eutheria</taxon>
        <taxon>Laurasiatheria</taxon>
        <taxon>Chiroptera</taxon>
        <taxon>Yinpterochiroptera</taxon>
        <taxon>Pteropodoidea</taxon>
        <taxon>Pteropodidae</taxon>
        <taxon>Pteropodinae</taxon>
        <taxon>Pteropus</taxon>
    </lineage>
</organism>
<accession>L5JYK8</accession>
<gene>
    <name evidence="3" type="ORF">PAL_GLEAN10002965</name>
</gene>